<dbReference type="EMBL" id="CAOQHR010000006">
    <property type="protein sequence ID" value="CAI6335973.1"/>
    <property type="molecule type" value="Genomic_DNA"/>
</dbReference>
<dbReference type="GO" id="GO:0005634">
    <property type="term" value="C:nucleus"/>
    <property type="evidence" value="ECO:0007669"/>
    <property type="project" value="TreeGrafter"/>
</dbReference>
<keyword evidence="6" id="KW-0788">Thiol protease</keyword>
<evidence type="ECO:0000256" key="5">
    <source>
        <dbReference type="ARBA" id="ARBA00022801"/>
    </source>
</evidence>
<comment type="catalytic activity">
    <reaction evidence="1">
        <text>Thiol-dependent hydrolysis of ester, thioester, amide, peptide and isopeptide bonds formed by the C-terminal Gly of ubiquitin (a 76-residue protein attached to proteins as an intracellular targeting signal).</text>
        <dbReference type="EC" id="3.4.19.12"/>
    </reaction>
</comment>
<comment type="caution">
    <text evidence="8">The sequence shown here is derived from an EMBL/GenBank/DDBJ whole genome shotgun (WGS) entry which is preliminary data.</text>
</comment>
<dbReference type="InterPro" id="IPR019400">
    <property type="entry name" value="Peptidase_C65_otubain"/>
</dbReference>
<dbReference type="CDD" id="cd22749">
    <property type="entry name" value="Otubain_C65"/>
    <property type="match status" value="1"/>
</dbReference>
<dbReference type="InterPro" id="IPR038765">
    <property type="entry name" value="Papain-like_cys_pep_sf"/>
</dbReference>
<evidence type="ECO:0000256" key="7">
    <source>
        <dbReference type="SAM" id="MobiDB-lite"/>
    </source>
</evidence>
<accession>A0A9W4XLG6</accession>
<dbReference type="EC" id="3.4.19.12" evidence="2"/>
<evidence type="ECO:0000256" key="4">
    <source>
        <dbReference type="ARBA" id="ARBA00022786"/>
    </source>
</evidence>
<dbReference type="SUPFAM" id="SSF54001">
    <property type="entry name" value="Cysteine proteinases"/>
    <property type="match status" value="1"/>
</dbReference>
<evidence type="ECO:0000313" key="9">
    <source>
        <dbReference type="Proteomes" id="UP001152607"/>
    </source>
</evidence>
<sequence length="611" mass="68332">MSRQAVLTAGGFHAYGHRMQDHDSQGHGFVGEGSQSHYDEGRLPAHMELMYPPHPHNHHTHNHHHHNHNHHPELVPVYHQLLPHQPLQQQPQTQLHKQQQQQHLEQQRRRHHQQQQLQQLQQHPGHIGPRPTAVRMVAADSAYVLPDDELAQLQKLSGDYQPETTGPLVGERQSSAAITAEYANADPVYRAKTAVLPDKYAYFRTCLGDGHCGWRAVAFTYFECLIREANVAKFDTELARLMSLENIFHLTSIPYDMILDFAEDAFDLLRKLADALTTGDANADDLLLQAFNQDNISMAIITYIKFLTSAWVQTHPDDFVGFVTMGDLKTYCSLNIEPSQCEIDYVAVAALTAALIKPAGFGFEIMYLDRSPGEEANVTPFSQPTEQGGLLLPTIRLLYRPGHYDILYKAEDFPVPVQQVPEQAPLRVALANPYHDSFVAAPSNVDLMAMIPGLYPTGLGQRWPSVSYDFDSSPAPQTSQVTTIQPYPSAPEIVAPTPTSHQDFIPVDTSPVVQQAPPSHHPIQLEAPPITLPIQPPPPSASLDRAPLTLERGGPFRPSMYELEHLHALPLQTAIFKNSHYNTAHFMNPDFQPEAWSPEYSSKGKNKSPSQ</sequence>
<keyword evidence="5" id="KW-0378">Hydrolase</keyword>
<dbReference type="AlphaFoldDB" id="A0A9W4XLG6"/>
<feature type="compositionally biased region" description="Low complexity" evidence="7">
    <location>
        <begin position="87"/>
        <end position="104"/>
    </location>
</feature>
<reference evidence="8" key="1">
    <citation type="submission" date="2023-01" db="EMBL/GenBank/DDBJ databases">
        <authorList>
            <person name="Van Ghelder C."/>
            <person name="Rancurel C."/>
        </authorList>
    </citation>
    <scope>NUCLEOTIDE SEQUENCE</scope>
    <source>
        <strain evidence="8">CNCM I-4278</strain>
    </source>
</reference>
<evidence type="ECO:0000256" key="3">
    <source>
        <dbReference type="ARBA" id="ARBA00022670"/>
    </source>
</evidence>
<dbReference type="InterPro" id="IPR042468">
    <property type="entry name" value="Peptidase_C65_otubain_sub1"/>
</dbReference>
<dbReference type="GO" id="GO:0006508">
    <property type="term" value="P:proteolysis"/>
    <property type="evidence" value="ECO:0007669"/>
    <property type="project" value="UniProtKB-KW"/>
</dbReference>
<dbReference type="GO" id="GO:0043130">
    <property type="term" value="F:ubiquitin binding"/>
    <property type="evidence" value="ECO:0007669"/>
    <property type="project" value="TreeGrafter"/>
</dbReference>
<dbReference type="PANTHER" id="PTHR12931:SF15">
    <property type="entry name" value="UBIQUITIN THIOESTERASE OTUBAIN-LIKE"/>
    <property type="match status" value="1"/>
</dbReference>
<evidence type="ECO:0000313" key="8">
    <source>
        <dbReference type="EMBL" id="CAI6335973.1"/>
    </source>
</evidence>
<evidence type="ECO:0000256" key="1">
    <source>
        <dbReference type="ARBA" id="ARBA00000707"/>
    </source>
</evidence>
<keyword evidence="3" id="KW-0645">Protease</keyword>
<feature type="compositionally biased region" description="Low complexity" evidence="7">
    <location>
        <begin position="114"/>
        <end position="123"/>
    </location>
</feature>
<organism evidence="8 9">
    <name type="scientific">Periconia digitata</name>
    <dbReference type="NCBI Taxonomy" id="1303443"/>
    <lineage>
        <taxon>Eukaryota</taxon>
        <taxon>Fungi</taxon>
        <taxon>Dikarya</taxon>
        <taxon>Ascomycota</taxon>
        <taxon>Pezizomycotina</taxon>
        <taxon>Dothideomycetes</taxon>
        <taxon>Pleosporomycetidae</taxon>
        <taxon>Pleosporales</taxon>
        <taxon>Massarineae</taxon>
        <taxon>Periconiaceae</taxon>
        <taxon>Periconia</taxon>
    </lineage>
</organism>
<dbReference type="GO" id="GO:0071108">
    <property type="term" value="P:protein K48-linked deubiquitination"/>
    <property type="evidence" value="ECO:0007669"/>
    <property type="project" value="TreeGrafter"/>
</dbReference>
<dbReference type="GO" id="GO:0004843">
    <property type="term" value="F:cysteine-type deubiquitinase activity"/>
    <property type="evidence" value="ECO:0007669"/>
    <property type="project" value="UniProtKB-EC"/>
</dbReference>
<proteinExistence type="predicted"/>
<feature type="region of interest" description="Disordered" evidence="7">
    <location>
        <begin position="52"/>
        <end position="71"/>
    </location>
</feature>
<dbReference type="Proteomes" id="UP001152607">
    <property type="component" value="Unassembled WGS sequence"/>
</dbReference>
<name>A0A9W4XLG6_9PLEO</name>
<dbReference type="Gene3D" id="1.20.1300.20">
    <property type="entry name" value="Peptidase C65 Otubain, subdomain 2"/>
    <property type="match status" value="1"/>
</dbReference>
<evidence type="ECO:0000256" key="6">
    <source>
        <dbReference type="ARBA" id="ARBA00022807"/>
    </source>
</evidence>
<evidence type="ECO:0000256" key="2">
    <source>
        <dbReference type="ARBA" id="ARBA00012759"/>
    </source>
</evidence>
<dbReference type="Pfam" id="PF10275">
    <property type="entry name" value="Peptidase_C65"/>
    <property type="match status" value="1"/>
</dbReference>
<dbReference type="InterPro" id="IPR042467">
    <property type="entry name" value="Peptidase_C65_otubain_sub2"/>
</dbReference>
<keyword evidence="4" id="KW-0833">Ubl conjugation pathway</keyword>
<feature type="region of interest" description="Disordered" evidence="7">
    <location>
        <begin position="87"/>
        <end position="131"/>
    </location>
</feature>
<keyword evidence="9" id="KW-1185">Reference proteome</keyword>
<dbReference type="Gene3D" id="3.30.200.60">
    <property type="entry name" value="Peptidase C65 Otubain, subdomain 1"/>
    <property type="match status" value="1"/>
</dbReference>
<feature type="compositionally biased region" description="Basic residues" evidence="7">
    <location>
        <begin position="55"/>
        <end position="69"/>
    </location>
</feature>
<dbReference type="PANTHER" id="PTHR12931">
    <property type="entry name" value="UBIQUITIN THIOLESTERASE PROTEIN OTUB"/>
    <property type="match status" value="1"/>
</dbReference>
<dbReference type="OrthoDB" id="18915at2759"/>
<protein>
    <recommendedName>
        <fullName evidence="2">ubiquitinyl hydrolase 1</fullName>
        <ecNumber evidence="2">3.4.19.12</ecNumber>
    </recommendedName>
</protein>
<gene>
    <name evidence="8" type="ORF">PDIGIT_LOCUS9061</name>
</gene>